<comment type="domain">
    <text evidence="9">The EXKPK motif is conserved in inositol-pentakisphosphate 2-kinases of both family 1 and 2.</text>
</comment>
<comment type="catalytic activity">
    <reaction evidence="9">
        <text>1D-myo-inositol 1,3,4,5,6-pentakisphosphate + ATP = 1D-myo-inositol hexakisphosphate + ADP + H(+)</text>
        <dbReference type="Rhea" id="RHEA:20313"/>
        <dbReference type="ChEBI" id="CHEBI:15378"/>
        <dbReference type="ChEBI" id="CHEBI:30616"/>
        <dbReference type="ChEBI" id="CHEBI:57733"/>
        <dbReference type="ChEBI" id="CHEBI:58130"/>
        <dbReference type="ChEBI" id="CHEBI:456216"/>
        <dbReference type="EC" id="2.7.1.158"/>
    </reaction>
</comment>
<comment type="function">
    <text evidence="9">Phosphorylates Ins(1,3,4,5,6)P5 at position 2 to form Ins(1,2,3,4,5,6)P6 (InsP6 or phytate).</text>
</comment>
<evidence type="ECO:0000256" key="6">
    <source>
        <dbReference type="ARBA" id="ARBA00022741"/>
    </source>
</evidence>
<keyword evidence="5 9" id="KW-0808">Transferase</keyword>
<organism evidence="11 12">
    <name type="scientific">Clohesyomyces aquaticus</name>
    <dbReference type="NCBI Taxonomy" id="1231657"/>
    <lineage>
        <taxon>Eukaryota</taxon>
        <taxon>Fungi</taxon>
        <taxon>Dikarya</taxon>
        <taxon>Ascomycota</taxon>
        <taxon>Pezizomycotina</taxon>
        <taxon>Dothideomycetes</taxon>
        <taxon>Pleosporomycetidae</taxon>
        <taxon>Pleosporales</taxon>
        <taxon>Lindgomycetaceae</taxon>
        <taxon>Clohesyomyces</taxon>
    </lineage>
</organism>
<evidence type="ECO:0000256" key="7">
    <source>
        <dbReference type="ARBA" id="ARBA00022777"/>
    </source>
</evidence>
<evidence type="ECO:0000313" key="11">
    <source>
        <dbReference type="EMBL" id="ORY12951.1"/>
    </source>
</evidence>
<dbReference type="GO" id="GO:0005524">
    <property type="term" value="F:ATP binding"/>
    <property type="evidence" value="ECO:0007669"/>
    <property type="project" value="UniProtKB-KW"/>
</dbReference>
<protein>
    <recommendedName>
        <fullName evidence="4 9">Inositol-pentakisphosphate 2-kinase</fullName>
        <ecNumber evidence="3 9">2.7.1.158</ecNumber>
    </recommendedName>
</protein>
<dbReference type="GO" id="GO:0032958">
    <property type="term" value="P:inositol phosphate biosynthetic process"/>
    <property type="evidence" value="ECO:0007669"/>
    <property type="project" value="TreeGrafter"/>
</dbReference>
<evidence type="ECO:0000256" key="9">
    <source>
        <dbReference type="RuleBase" id="RU364126"/>
    </source>
</evidence>
<dbReference type="Proteomes" id="UP000193144">
    <property type="component" value="Unassembled WGS sequence"/>
</dbReference>
<dbReference type="Pfam" id="PF06090">
    <property type="entry name" value="Ins_P5_2-kin"/>
    <property type="match status" value="1"/>
</dbReference>
<feature type="region of interest" description="Disordered" evidence="10">
    <location>
        <begin position="350"/>
        <end position="373"/>
    </location>
</feature>
<dbReference type="GO" id="GO:0005634">
    <property type="term" value="C:nucleus"/>
    <property type="evidence" value="ECO:0007669"/>
    <property type="project" value="TreeGrafter"/>
</dbReference>
<dbReference type="PANTHER" id="PTHR14456">
    <property type="entry name" value="INOSITOL POLYPHOSPHATE KINASE 1"/>
    <property type="match status" value="1"/>
</dbReference>
<evidence type="ECO:0000256" key="2">
    <source>
        <dbReference type="ARBA" id="ARBA00008305"/>
    </source>
</evidence>
<dbReference type="InterPro" id="IPR009286">
    <property type="entry name" value="Ins_P5_2-kin"/>
</dbReference>
<gene>
    <name evidence="11" type="ORF">BCR34DRAFT_562881</name>
</gene>
<keyword evidence="6 9" id="KW-0547">Nucleotide-binding</keyword>
<keyword evidence="12" id="KW-1185">Reference proteome</keyword>
<proteinExistence type="inferred from homology"/>
<evidence type="ECO:0000256" key="10">
    <source>
        <dbReference type="SAM" id="MobiDB-lite"/>
    </source>
</evidence>
<feature type="region of interest" description="Disordered" evidence="10">
    <location>
        <begin position="379"/>
        <end position="398"/>
    </location>
</feature>
<comment type="caution">
    <text evidence="11">The sequence shown here is derived from an EMBL/GenBank/DDBJ whole genome shotgun (WGS) entry which is preliminary data.</text>
</comment>
<reference evidence="11 12" key="1">
    <citation type="submission" date="2016-07" db="EMBL/GenBank/DDBJ databases">
        <title>Pervasive Adenine N6-methylation of Active Genes in Fungi.</title>
        <authorList>
            <consortium name="DOE Joint Genome Institute"/>
            <person name="Mondo S.J."/>
            <person name="Dannebaum R.O."/>
            <person name="Kuo R.C."/>
            <person name="Labutti K."/>
            <person name="Haridas S."/>
            <person name="Kuo A."/>
            <person name="Salamov A."/>
            <person name="Ahrendt S.R."/>
            <person name="Lipzen A."/>
            <person name="Sullivan W."/>
            <person name="Andreopoulos W.B."/>
            <person name="Clum A."/>
            <person name="Lindquist E."/>
            <person name="Daum C."/>
            <person name="Ramamoorthy G.K."/>
            <person name="Gryganskyi A."/>
            <person name="Culley D."/>
            <person name="Magnuson J.K."/>
            <person name="James T.Y."/>
            <person name="O'Malley M.A."/>
            <person name="Stajich J.E."/>
            <person name="Spatafora J.W."/>
            <person name="Visel A."/>
            <person name="Grigoriev I.V."/>
        </authorList>
    </citation>
    <scope>NUCLEOTIDE SEQUENCE [LARGE SCALE GENOMIC DNA]</scope>
    <source>
        <strain evidence="11 12">CBS 115471</strain>
    </source>
</reference>
<evidence type="ECO:0000256" key="5">
    <source>
        <dbReference type="ARBA" id="ARBA00022679"/>
    </source>
</evidence>
<dbReference type="GO" id="GO:0035299">
    <property type="term" value="F:inositol-1,3,4,5,6-pentakisphosphate 2-kinase activity"/>
    <property type="evidence" value="ECO:0007669"/>
    <property type="project" value="UniProtKB-EC"/>
</dbReference>
<accession>A0A1Y1ZRS4</accession>
<evidence type="ECO:0000256" key="4">
    <source>
        <dbReference type="ARBA" id="ARBA00014846"/>
    </source>
</evidence>
<feature type="region of interest" description="Disordered" evidence="10">
    <location>
        <begin position="406"/>
        <end position="426"/>
    </location>
</feature>
<dbReference type="EMBL" id="MCFA01000046">
    <property type="protein sequence ID" value="ORY12951.1"/>
    <property type="molecule type" value="Genomic_DNA"/>
</dbReference>
<dbReference type="EC" id="2.7.1.158" evidence="3 9"/>
<name>A0A1Y1ZRS4_9PLEO</name>
<evidence type="ECO:0000313" key="12">
    <source>
        <dbReference type="Proteomes" id="UP000193144"/>
    </source>
</evidence>
<evidence type="ECO:0000256" key="1">
    <source>
        <dbReference type="ARBA" id="ARBA00003979"/>
    </source>
</evidence>
<dbReference type="AlphaFoldDB" id="A0A1Y1ZRS4"/>
<keyword evidence="7 9" id="KW-0418">Kinase</keyword>
<dbReference type="PANTHER" id="PTHR14456:SF2">
    <property type="entry name" value="INOSITOL-PENTAKISPHOSPHATE 2-KINASE"/>
    <property type="match status" value="1"/>
</dbReference>
<evidence type="ECO:0000256" key="3">
    <source>
        <dbReference type="ARBA" id="ARBA00012023"/>
    </source>
</evidence>
<comment type="function">
    <text evidence="1">Has kinase activity and phosphorylates inositol-1,3,4,5,6-pentakisphosphate (Ins(1,3,4,5,6)P5) to produce 1,2,3,4,5,6-hexakisphosphate (InsP6), also known as phytate.</text>
</comment>
<dbReference type="OrthoDB" id="272370at2759"/>
<keyword evidence="8 9" id="KW-0067">ATP-binding</keyword>
<dbReference type="STRING" id="1231657.A0A1Y1ZRS4"/>
<sequence length="426" mass="46969">MGYFKDAPVRHDSAIDQSTVTSPQMSKFRLSPSTETDTAHKFHVRKATKPAELRKAVSFRYLAEGAANVVYEMVPYDVYAEDLDDAPFIFYELGSDDTKVCRSLDVTSKVLRVCKSSPKLPSGLSIKNNFEDVIKPLFQSGFEHYLMHHDHIALSDSAGSELKRMFKNRPLKAAKGSTASLDTATGLLLPNVASVPGHTLTIEIKPKWLAQSPNAPEDAHRCRTCAVRAMFHHKQEKTKKAYTICPLQLATGNSDLIQIFISGSLKPREDGSWKVEGVPDRGVIVAAMTAYLATGPGHALLGHIRELQEQHDPHGVLDLDPTDPDVQHNLRLAMTLRDCSLFVTARWHDKSNSNSSEATPPPTPTPGSKSGTLTVEVESKLGDLDFKSPEKLEDWKEKERELVSQGWYAGNTPGEECGVATKPGRK</sequence>
<comment type="similarity">
    <text evidence="2">Belongs to the IPK1 type 1 family.</text>
</comment>
<evidence type="ECO:0000256" key="8">
    <source>
        <dbReference type="ARBA" id="ARBA00022840"/>
    </source>
</evidence>